<reference evidence="14" key="1">
    <citation type="submission" date="2019-11" db="EMBL/GenBank/DDBJ databases">
        <authorList>
            <person name="Feng L."/>
        </authorList>
    </citation>
    <scope>NUCLEOTIDE SEQUENCE</scope>
    <source>
        <strain evidence="14">PclaraLFYP37</strain>
    </source>
</reference>
<dbReference type="PROSITE" id="PS52016">
    <property type="entry name" value="TONB_DEPENDENT_REC_3"/>
    <property type="match status" value="1"/>
</dbReference>
<dbReference type="InterPro" id="IPR037066">
    <property type="entry name" value="Plug_dom_sf"/>
</dbReference>
<dbReference type="Pfam" id="PF13715">
    <property type="entry name" value="CarbopepD_reg_2"/>
    <property type="match status" value="1"/>
</dbReference>
<organism evidence="14">
    <name type="scientific">Paraprevotella clara</name>
    <dbReference type="NCBI Taxonomy" id="454154"/>
    <lineage>
        <taxon>Bacteria</taxon>
        <taxon>Pseudomonadati</taxon>
        <taxon>Bacteroidota</taxon>
        <taxon>Bacteroidia</taxon>
        <taxon>Bacteroidales</taxon>
        <taxon>Prevotellaceae</taxon>
        <taxon>Paraprevotella</taxon>
    </lineage>
</organism>
<keyword evidence="9 10" id="KW-0998">Cell outer membrane</keyword>
<evidence type="ECO:0000259" key="12">
    <source>
        <dbReference type="Pfam" id="PF00593"/>
    </source>
</evidence>
<dbReference type="InterPro" id="IPR036942">
    <property type="entry name" value="Beta-barrel_TonB_sf"/>
</dbReference>
<name>A0A6N3DE23_9BACT</name>
<evidence type="ECO:0000256" key="4">
    <source>
        <dbReference type="ARBA" id="ARBA00022692"/>
    </source>
</evidence>
<dbReference type="Gene3D" id="2.40.170.20">
    <property type="entry name" value="TonB-dependent receptor, beta-barrel domain"/>
    <property type="match status" value="1"/>
</dbReference>
<gene>
    <name evidence="14" type="primary">btuB_4</name>
    <name evidence="14" type="ORF">PCLFYP37_02364</name>
</gene>
<dbReference type="InterPro" id="IPR000531">
    <property type="entry name" value="Beta-barrel_TonB"/>
</dbReference>
<dbReference type="AlphaFoldDB" id="A0A6N3DE23"/>
<keyword evidence="8" id="KW-0675">Receptor</keyword>
<dbReference type="PANTHER" id="PTHR30069">
    <property type="entry name" value="TONB-DEPENDENT OUTER MEMBRANE RECEPTOR"/>
    <property type="match status" value="1"/>
</dbReference>
<keyword evidence="2 10" id="KW-0813">Transport</keyword>
<evidence type="ECO:0000256" key="9">
    <source>
        <dbReference type="ARBA" id="ARBA00023237"/>
    </source>
</evidence>
<dbReference type="NCBIfam" id="TIGR04057">
    <property type="entry name" value="SusC_RagA_signa"/>
    <property type="match status" value="1"/>
</dbReference>
<evidence type="ECO:0000256" key="10">
    <source>
        <dbReference type="PROSITE-ProRule" id="PRU01360"/>
    </source>
</evidence>
<dbReference type="RefSeq" id="WP_412443058.1">
    <property type="nucleotide sequence ID" value="NZ_CACRUT010000015.1"/>
</dbReference>
<evidence type="ECO:0000256" key="11">
    <source>
        <dbReference type="RuleBase" id="RU003357"/>
    </source>
</evidence>
<comment type="subcellular location">
    <subcellularLocation>
        <location evidence="1 10">Cell outer membrane</location>
        <topology evidence="1 10">Multi-pass membrane protein</topology>
    </subcellularLocation>
</comment>
<evidence type="ECO:0000256" key="6">
    <source>
        <dbReference type="ARBA" id="ARBA00023077"/>
    </source>
</evidence>
<accession>A0A6N3DE23</accession>
<keyword evidence="5" id="KW-0732">Signal</keyword>
<dbReference type="PANTHER" id="PTHR30069:SF29">
    <property type="entry name" value="HEMOGLOBIN AND HEMOGLOBIN-HAPTOGLOBIN-BINDING PROTEIN 1-RELATED"/>
    <property type="match status" value="1"/>
</dbReference>
<evidence type="ECO:0000256" key="1">
    <source>
        <dbReference type="ARBA" id="ARBA00004571"/>
    </source>
</evidence>
<dbReference type="GO" id="GO:0044718">
    <property type="term" value="P:siderophore transmembrane transport"/>
    <property type="evidence" value="ECO:0007669"/>
    <property type="project" value="TreeGrafter"/>
</dbReference>
<dbReference type="SUPFAM" id="SSF56935">
    <property type="entry name" value="Porins"/>
    <property type="match status" value="1"/>
</dbReference>
<evidence type="ECO:0000313" key="14">
    <source>
        <dbReference type="EMBL" id="VYU27150.1"/>
    </source>
</evidence>
<evidence type="ECO:0000256" key="7">
    <source>
        <dbReference type="ARBA" id="ARBA00023136"/>
    </source>
</evidence>
<keyword evidence="3 10" id="KW-1134">Transmembrane beta strand</keyword>
<dbReference type="EMBL" id="CACRUT010000015">
    <property type="protein sequence ID" value="VYU27150.1"/>
    <property type="molecule type" value="Genomic_DNA"/>
</dbReference>
<sequence>MGTKVLTKLSKSMAILAISSLTTHAIQAQSLVRGQVTDTKGEPLMGATIKVKNSQEGAITDLDGKFSFESKRTLTAKDRLEVKYVGFKTQEIEYSNKALQVHLEEDAEEINEVVVTALGIKRDEKGLGYATTKVEGSQITGTMPANWSSALTGKVAGLSIISSGGPLSTSRISVRGDVSLNANGNNALVVVDGVPLSSPMTNPGMAYGAGDAAELSVDYGNGFSDLNPEDIESIQVLKGASATALYGSRAANGVIMVTTKSGANAKKGLGVSYSAHVSMDNVMRWPDYQYEFGQGQAKNIGAEGTAYAGQHYYSYGAGPDGTPSTSGTSSAFGPRFEGQMFYQYSPENQGRADAATPWVAYKDNRKDLFQTGYTLTNSVALTGKSDRGNLRASITHTKNEWILPNTGFQRVSAMVSAAQQISRALRVNFKTSYTYRKINNTPALGYNSNSIAYFLIFQNPNVNLDWLRPMWKKGREGLEQLQPYSSYIGNPFVTLYEAENPSEKHNVVSNVSANLKLSSKFDFMIRSGIQLSADQREQHRPISDVVFRNGFFKKENVFDYELNSDALLTYHDSYDGGFHLNASVGGNMMQQRYDLLSASVNGLITPGVYKLSNGISNPNVVNTIRRKALNSLYFTANLSWQSKLFLDVTGRNDWSSTLPRNHRSFFYPSVSASAVMNELFALPDPISFFKLRASFAQVGNDTDPYKTSAYYDNSNFPGSAEVASTLYNQDFKPEISTNYEAGFDFRMFDNRIGVDFSFYYNRTKNQILDAPLDPTTGYSRGTINSGCVRNRGYELEITATPVLTRDFRWNTTLTWSKNDNKILSLAEGADENQVISTVGTASIIGRVGGTTGDLWGYKLVRDPEGNVVIGDNGLPEQADEIEYVGTAYADWKAGWYNEFSYKGFKLGILLDGQVGGTIYSMSFHKMMEQGKLTQSLNGRLPGTEYYMDASDPRIAAAGYTPQSGMYMIAPGVVRNDDGTFSPNTKVVTIESFYKEYYRRANVETNSFDASFLKIREIRLEYELPKKVLEKSPFSKASIAVYGRNLWCFTDYPLFDPESVALDGSSMVSGIETGSLPTTRTFGFNLNLTF</sequence>
<dbReference type="SUPFAM" id="SSF49464">
    <property type="entry name" value="Carboxypeptidase regulatory domain-like"/>
    <property type="match status" value="1"/>
</dbReference>
<dbReference type="GO" id="GO:0015344">
    <property type="term" value="F:siderophore uptake transmembrane transporter activity"/>
    <property type="evidence" value="ECO:0007669"/>
    <property type="project" value="TreeGrafter"/>
</dbReference>
<dbReference type="InterPro" id="IPR023997">
    <property type="entry name" value="TonB-dep_OMP_SusC/RagA_CS"/>
</dbReference>
<feature type="domain" description="TonB-dependent receptor-like beta-barrel" evidence="12">
    <location>
        <begin position="476"/>
        <end position="826"/>
    </location>
</feature>
<dbReference type="Gene3D" id="2.60.40.1120">
    <property type="entry name" value="Carboxypeptidase-like, regulatory domain"/>
    <property type="match status" value="1"/>
</dbReference>
<comment type="similarity">
    <text evidence="10 11">Belongs to the TonB-dependent receptor family.</text>
</comment>
<dbReference type="Gene3D" id="2.170.130.10">
    <property type="entry name" value="TonB-dependent receptor, plug domain"/>
    <property type="match status" value="1"/>
</dbReference>
<dbReference type="InterPro" id="IPR023996">
    <property type="entry name" value="TonB-dep_OMP_SusC/RagA"/>
</dbReference>
<evidence type="ECO:0000256" key="3">
    <source>
        <dbReference type="ARBA" id="ARBA00022452"/>
    </source>
</evidence>
<dbReference type="InterPro" id="IPR008969">
    <property type="entry name" value="CarboxyPept-like_regulatory"/>
</dbReference>
<dbReference type="NCBIfam" id="TIGR04056">
    <property type="entry name" value="OMP_RagA_SusC"/>
    <property type="match status" value="1"/>
</dbReference>
<dbReference type="Pfam" id="PF07715">
    <property type="entry name" value="Plug"/>
    <property type="match status" value="1"/>
</dbReference>
<dbReference type="InterPro" id="IPR012910">
    <property type="entry name" value="Plug_dom"/>
</dbReference>
<feature type="domain" description="TonB-dependent receptor plug" evidence="13">
    <location>
        <begin position="129"/>
        <end position="254"/>
    </location>
</feature>
<evidence type="ECO:0000256" key="8">
    <source>
        <dbReference type="ARBA" id="ARBA00023170"/>
    </source>
</evidence>
<evidence type="ECO:0000256" key="5">
    <source>
        <dbReference type="ARBA" id="ARBA00022729"/>
    </source>
</evidence>
<evidence type="ECO:0000259" key="13">
    <source>
        <dbReference type="Pfam" id="PF07715"/>
    </source>
</evidence>
<protein>
    <submittedName>
        <fullName evidence="14">Vitamin B12 transporter BtuB</fullName>
    </submittedName>
</protein>
<keyword evidence="4 10" id="KW-0812">Transmembrane</keyword>
<keyword evidence="6 11" id="KW-0798">TonB box</keyword>
<proteinExistence type="inferred from homology"/>
<dbReference type="GO" id="GO:0009279">
    <property type="term" value="C:cell outer membrane"/>
    <property type="evidence" value="ECO:0007669"/>
    <property type="project" value="UniProtKB-SubCell"/>
</dbReference>
<keyword evidence="7 10" id="KW-0472">Membrane</keyword>
<dbReference type="Pfam" id="PF00593">
    <property type="entry name" value="TonB_dep_Rec_b-barrel"/>
    <property type="match status" value="1"/>
</dbReference>
<evidence type="ECO:0000256" key="2">
    <source>
        <dbReference type="ARBA" id="ARBA00022448"/>
    </source>
</evidence>
<dbReference type="InterPro" id="IPR039426">
    <property type="entry name" value="TonB-dep_rcpt-like"/>
</dbReference>